<reference evidence="1" key="1">
    <citation type="journal article" date="2013" name="Nat. Commun.">
        <title>Whole-genome sequencing of Oryza brachyantha reveals mechanisms underlying Oryza genome evolution.</title>
        <authorList>
            <person name="Chen J."/>
            <person name="Huang Q."/>
            <person name="Gao D."/>
            <person name="Wang J."/>
            <person name="Lang Y."/>
            <person name="Liu T."/>
            <person name="Li B."/>
            <person name="Bai Z."/>
            <person name="Luis Goicoechea J."/>
            <person name="Liang C."/>
            <person name="Chen C."/>
            <person name="Zhang W."/>
            <person name="Sun S."/>
            <person name="Liao Y."/>
            <person name="Zhang X."/>
            <person name="Yang L."/>
            <person name="Song C."/>
            <person name="Wang M."/>
            <person name="Shi J."/>
            <person name="Liu G."/>
            <person name="Liu J."/>
            <person name="Zhou H."/>
            <person name="Zhou W."/>
            <person name="Yu Q."/>
            <person name="An N."/>
            <person name="Chen Y."/>
            <person name="Cai Q."/>
            <person name="Wang B."/>
            <person name="Liu B."/>
            <person name="Min J."/>
            <person name="Huang Y."/>
            <person name="Wu H."/>
            <person name="Li Z."/>
            <person name="Zhang Y."/>
            <person name="Yin Y."/>
            <person name="Song W."/>
            <person name="Jiang J."/>
            <person name="Jackson S.A."/>
            <person name="Wing R.A."/>
            <person name="Wang J."/>
            <person name="Chen M."/>
        </authorList>
    </citation>
    <scope>NUCLEOTIDE SEQUENCE [LARGE SCALE GENOMIC DNA]</scope>
    <source>
        <strain evidence="1">cv. IRGC 101232</strain>
    </source>
</reference>
<evidence type="ECO:0000313" key="1">
    <source>
        <dbReference type="EnsemblPlants" id="OB06G20880.1"/>
    </source>
</evidence>
<dbReference type="AlphaFoldDB" id="J3MDJ4"/>
<evidence type="ECO:0000313" key="2">
    <source>
        <dbReference type="Proteomes" id="UP000006038"/>
    </source>
</evidence>
<accession>J3MDJ4</accession>
<keyword evidence="2" id="KW-1185">Reference proteome</keyword>
<dbReference type="EnsemblPlants" id="OB06G20880.1">
    <property type="protein sequence ID" value="OB06G20880.1"/>
    <property type="gene ID" value="OB06G20880"/>
</dbReference>
<proteinExistence type="predicted"/>
<dbReference type="HOGENOM" id="CLU_2779921_0_0_1"/>
<name>J3MDJ4_ORYBR</name>
<sequence>MQERSRAASSSLGEPTTLLVLHPQSTSLLCTNPDQAYLASPAASVDAMDAQDHQILLMRDLVAVLPTGA</sequence>
<organism evidence="1">
    <name type="scientific">Oryza brachyantha</name>
    <name type="common">malo sina</name>
    <dbReference type="NCBI Taxonomy" id="4533"/>
    <lineage>
        <taxon>Eukaryota</taxon>
        <taxon>Viridiplantae</taxon>
        <taxon>Streptophyta</taxon>
        <taxon>Embryophyta</taxon>
        <taxon>Tracheophyta</taxon>
        <taxon>Spermatophyta</taxon>
        <taxon>Magnoliopsida</taxon>
        <taxon>Liliopsida</taxon>
        <taxon>Poales</taxon>
        <taxon>Poaceae</taxon>
        <taxon>BOP clade</taxon>
        <taxon>Oryzoideae</taxon>
        <taxon>Oryzeae</taxon>
        <taxon>Oryzinae</taxon>
        <taxon>Oryza</taxon>
    </lineage>
</organism>
<reference evidence="1" key="2">
    <citation type="submission" date="2013-04" db="UniProtKB">
        <authorList>
            <consortium name="EnsemblPlants"/>
        </authorList>
    </citation>
    <scope>IDENTIFICATION</scope>
</reference>
<dbReference type="Proteomes" id="UP000006038">
    <property type="component" value="Chromosome 6"/>
</dbReference>
<protein>
    <submittedName>
        <fullName evidence="1">Uncharacterized protein</fullName>
    </submittedName>
</protein>
<dbReference type="Gramene" id="OB06G20880.1">
    <property type="protein sequence ID" value="OB06G20880.1"/>
    <property type="gene ID" value="OB06G20880"/>
</dbReference>